<gene>
    <name evidence="3" type="primary">LOC140005529</name>
</gene>
<accession>A0ABM4U5S2</accession>
<organism evidence="2 3">
    <name type="scientific">Coffea arabica</name>
    <name type="common">Arabian coffee</name>
    <dbReference type="NCBI Taxonomy" id="13443"/>
    <lineage>
        <taxon>Eukaryota</taxon>
        <taxon>Viridiplantae</taxon>
        <taxon>Streptophyta</taxon>
        <taxon>Embryophyta</taxon>
        <taxon>Tracheophyta</taxon>
        <taxon>Spermatophyta</taxon>
        <taxon>Magnoliopsida</taxon>
        <taxon>eudicotyledons</taxon>
        <taxon>Gunneridae</taxon>
        <taxon>Pentapetalae</taxon>
        <taxon>asterids</taxon>
        <taxon>lamiids</taxon>
        <taxon>Gentianales</taxon>
        <taxon>Rubiaceae</taxon>
        <taxon>Ixoroideae</taxon>
        <taxon>Gardenieae complex</taxon>
        <taxon>Bertiereae - Coffeeae clade</taxon>
        <taxon>Coffeeae</taxon>
        <taxon>Coffea</taxon>
    </lineage>
</organism>
<feature type="domain" description="RNase H type-1" evidence="1">
    <location>
        <begin position="562"/>
        <end position="690"/>
    </location>
</feature>
<dbReference type="InterPro" id="IPR036397">
    <property type="entry name" value="RNaseH_sf"/>
</dbReference>
<dbReference type="InterPro" id="IPR026960">
    <property type="entry name" value="RVT-Znf"/>
</dbReference>
<dbReference type="Pfam" id="PF13966">
    <property type="entry name" value="zf-RVT"/>
    <property type="match status" value="1"/>
</dbReference>
<keyword evidence="2" id="KW-1185">Reference proteome</keyword>
<evidence type="ECO:0000313" key="2">
    <source>
        <dbReference type="Proteomes" id="UP001652660"/>
    </source>
</evidence>
<dbReference type="Proteomes" id="UP001652660">
    <property type="component" value="Chromosome 4e"/>
</dbReference>
<dbReference type="GeneID" id="140005529"/>
<dbReference type="PROSITE" id="PS50879">
    <property type="entry name" value="RNASE_H_1"/>
    <property type="match status" value="1"/>
</dbReference>
<sequence>MAVQRAEELVDQDYSKECQIELNKAQAELRHSLSIEEQYWRQKARVKWLRHGDSNTRYFHVVVRQRRAQGMIHRIKKSNGVWVEKDDDIASEATAYFNDLFTGPLESSIDMLHLIPPLVTEEDNGKLEALPSIEEVYGVIKLMDGESVAGPDGFTGKFFTFAWEVIAQDVYNAVLSFFCGAELPRFITSTSIVLIPKTPNPQEFSQFRPISTGFVKGRNITENFLLAQEMVSSMGKRNRDGNVLMKLDMSKAYDRVSWGHIISVLRRIIIVGIVHESKVLRKPSSLSGRTQNKVFGSLEKDGQFIPNLTFRNFIINGHWDVNLLHSMMPREKLISILEHSLPEEGSEVEVFWMPTTSSKFSLQSAFGDIRQTRHKSMAFTSIWHPRIPWKVSFFMLRLFLGRLPLADRLGKLGFQLSSKCFCCSSASVESIEHLFANGQIASTVWNYFGGLCGFSCPGSFLRSRIVGWWFRLHDSETRRLIDRILPSVLCWHIWKARNKAMFEGVQMQSSAICKDIFSEIQSMVGIHFKQALQLQSFCHLYDRLNVSVGRTAYKLVRWETKETRRFILNADGCSKGNPGVGGGRGVLRDSIGVPVFTFSAYLGQTTSLRAETWALLIGLQTCKHRGFENISVQSDSLLLVGIIQQRIPCPWEIRREVRQIWKLLEDPVHLSHCYREANTVADALSNVGTSHPHQQVKVYDIFSMFPREARRAIRLDKLGLPSVREIRRL</sequence>
<evidence type="ECO:0000313" key="3">
    <source>
        <dbReference type="RefSeq" id="XP_071902637.1"/>
    </source>
</evidence>
<dbReference type="Gene3D" id="3.30.420.10">
    <property type="entry name" value="Ribonuclease H-like superfamily/Ribonuclease H"/>
    <property type="match status" value="1"/>
</dbReference>
<name>A0ABM4U5S2_COFAR</name>
<dbReference type="InterPro" id="IPR044730">
    <property type="entry name" value="RNase_H-like_dom_plant"/>
</dbReference>
<evidence type="ECO:0000259" key="1">
    <source>
        <dbReference type="PROSITE" id="PS50879"/>
    </source>
</evidence>
<dbReference type="InterPro" id="IPR012337">
    <property type="entry name" value="RNaseH-like_sf"/>
</dbReference>
<protein>
    <recommendedName>
        <fullName evidence="1">RNase H type-1 domain-containing protein</fullName>
    </recommendedName>
</protein>
<dbReference type="SUPFAM" id="SSF53098">
    <property type="entry name" value="Ribonuclease H-like"/>
    <property type="match status" value="1"/>
</dbReference>
<dbReference type="Pfam" id="PF13456">
    <property type="entry name" value="RVT_3"/>
    <property type="match status" value="1"/>
</dbReference>
<dbReference type="PANTHER" id="PTHR47723">
    <property type="entry name" value="OS05G0353850 PROTEIN"/>
    <property type="match status" value="1"/>
</dbReference>
<reference evidence="3" key="1">
    <citation type="submission" date="2025-08" db="UniProtKB">
        <authorList>
            <consortium name="RefSeq"/>
        </authorList>
    </citation>
    <scope>IDENTIFICATION</scope>
    <source>
        <tissue evidence="3">Leaves</tissue>
    </source>
</reference>
<dbReference type="PANTHER" id="PTHR47723:SF19">
    <property type="entry name" value="POLYNUCLEOTIDYL TRANSFERASE, RIBONUCLEASE H-LIKE SUPERFAMILY PROTEIN"/>
    <property type="match status" value="1"/>
</dbReference>
<dbReference type="InterPro" id="IPR053151">
    <property type="entry name" value="RNase_H-like"/>
</dbReference>
<proteinExistence type="predicted"/>
<dbReference type="CDD" id="cd06222">
    <property type="entry name" value="RNase_H_like"/>
    <property type="match status" value="1"/>
</dbReference>
<dbReference type="InterPro" id="IPR002156">
    <property type="entry name" value="RNaseH_domain"/>
</dbReference>
<dbReference type="RefSeq" id="XP_071902637.1">
    <property type="nucleotide sequence ID" value="XM_072046536.1"/>
</dbReference>